<feature type="domain" description="QLQ" evidence="7">
    <location>
        <begin position="8"/>
        <end position="43"/>
    </location>
</feature>
<dbReference type="InParanoid" id="A0A2P5E7V1"/>
<keyword evidence="5" id="KW-0804">Transcription</keyword>
<comment type="subcellular location">
    <subcellularLocation>
        <location evidence="1 4 5">Nucleus</location>
    </subcellularLocation>
</comment>
<sequence length="386" mass="43748">MSGKNRFPFTASQWQELEHQALIFKYMVSGIPIPPDLIFTIKRSYMDSAVLPSKLFSHHSQHVGWNCFQMGLGRKIDPEPGRCRRTDGKKWRCSKEAFPDSKYCERHMHRGKNRSRKPVEVLKTTTGTNSNSNSKPNPSSVTPTLVSSITKTLSNNSLSSLSSLPSEAQNRGHLHPSCYHNPHLDHNSLDLYHHSSSCSRPPGLGLSSQDSSTSLLFYSGSYSNADLRSRYVYGLKEEVDEHSFFSEEPSGTHVRDLSMDDTWQLTPLTMSCSSSSSKQRNFSDSQNEHSYLQLQSSTHGYKQHNKQDQQHCDLMGNDIKRERKEETQKTIHFFDEWPVKEKDSWLDLDDKSSNSGSVSTTQLSISIPTSSFDFPIFNTSNTHNGD</sequence>
<feature type="short sequence motif" description="Bipartite nuclear localization signal" evidence="4">
    <location>
        <begin position="110"/>
        <end position="117"/>
    </location>
</feature>
<comment type="function">
    <text evidence="5">Transcription activator.</text>
</comment>
<dbReference type="PANTHER" id="PTHR31602">
    <property type="entry name" value="GROWTH-REGULATING FACTOR 5"/>
    <property type="match status" value="1"/>
</dbReference>
<evidence type="ECO:0000313" key="10">
    <source>
        <dbReference type="Proteomes" id="UP000237000"/>
    </source>
</evidence>
<evidence type="ECO:0000256" key="6">
    <source>
        <dbReference type="SAM" id="MobiDB-lite"/>
    </source>
</evidence>
<reference evidence="10" key="1">
    <citation type="submission" date="2016-06" db="EMBL/GenBank/DDBJ databases">
        <title>Parallel loss of symbiosis genes in relatives of nitrogen-fixing non-legume Parasponia.</title>
        <authorList>
            <person name="Van Velzen R."/>
            <person name="Holmer R."/>
            <person name="Bu F."/>
            <person name="Rutten L."/>
            <person name="Van Zeijl A."/>
            <person name="Liu W."/>
            <person name="Santuari L."/>
            <person name="Cao Q."/>
            <person name="Sharma T."/>
            <person name="Shen D."/>
            <person name="Roswanjaya Y."/>
            <person name="Wardhani T."/>
            <person name="Kalhor M.S."/>
            <person name="Jansen J."/>
            <person name="Van den Hoogen J."/>
            <person name="Gungor B."/>
            <person name="Hartog M."/>
            <person name="Hontelez J."/>
            <person name="Verver J."/>
            <person name="Yang W.-C."/>
            <person name="Schijlen E."/>
            <person name="Repin R."/>
            <person name="Schilthuizen M."/>
            <person name="Schranz E."/>
            <person name="Heidstra R."/>
            <person name="Miyata K."/>
            <person name="Fedorova E."/>
            <person name="Kohlen W."/>
            <person name="Bisseling T."/>
            <person name="Smit S."/>
            <person name="Geurts R."/>
        </authorList>
    </citation>
    <scope>NUCLEOTIDE SEQUENCE [LARGE SCALE GENOMIC DNA]</scope>
    <source>
        <strain evidence="10">cv. RG33-2</strain>
    </source>
</reference>
<feature type="region of interest" description="Disordered" evidence="6">
    <location>
        <begin position="158"/>
        <end position="179"/>
    </location>
</feature>
<keyword evidence="5" id="KW-0010">Activator</keyword>
<dbReference type="SMART" id="SM00951">
    <property type="entry name" value="QLQ"/>
    <property type="match status" value="1"/>
</dbReference>
<feature type="domain" description="WRC" evidence="8">
    <location>
        <begin position="77"/>
        <end position="121"/>
    </location>
</feature>
<dbReference type="EMBL" id="JXTC01000212">
    <property type="protein sequence ID" value="PON81615.1"/>
    <property type="molecule type" value="Genomic_DNA"/>
</dbReference>
<organism evidence="9 10">
    <name type="scientific">Trema orientale</name>
    <name type="common">Charcoal tree</name>
    <name type="synonym">Celtis orientalis</name>
    <dbReference type="NCBI Taxonomy" id="63057"/>
    <lineage>
        <taxon>Eukaryota</taxon>
        <taxon>Viridiplantae</taxon>
        <taxon>Streptophyta</taxon>
        <taxon>Embryophyta</taxon>
        <taxon>Tracheophyta</taxon>
        <taxon>Spermatophyta</taxon>
        <taxon>Magnoliopsida</taxon>
        <taxon>eudicotyledons</taxon>
        <taxon>Gunneridae</taxon>
        <taxon>Pentapetalae</taxon>
        <taxon>rosids</taxon>
        <taxon>fabids</taxon>
        <taxon>Rosales</taxon>
        <taxon>Cannabaceae</taxon>
        <taxon>Trema</taxon>
    </lineage>
</organism>
<feature type="compositionally biased region" description="Low complexity" evidence="6">
    <location>
        <begin position="124"/>
        <end position="146"/>
    </location>
</feature>
<evidence type="ECO:0000259" key="7">
    <source>
        <dbReference type="PROSITE" id="PS51666"/>
    </source>
</evidence>
<dbReference type="Pfam" id="PF08879">
    <property type="entry name" value="WRC"/>
    <property type="match status" value="1"/>
</dbReference>
<dbReference type="PROSITE" id="PS51666">
    <property type="entry name" value="QLQ"/>
    <property type="match status" value="1"/>
</dbReference>
<dbReference type="PROSITE" id="PS51667">
    <property type="entry name" value="WRC"/>
    <property type="match status" value="1"/>
</dbReference>
<evidence type="ECO:0000256" key="4">
    <source>
        <dbReference type="PROSITE-ProRule" id="PRU01002"/>
    </source>
</evidence>
<comment type="similarity">
    <text evidence="2 5">Belongs to the GRF family.</text>
</comment>
<keyword evidence="10" id="KW-1185">Reference proteome</keyword>
<dbReference type="InterPro" id="IPR014978">
    <property type="entry name" value="Gln-Leu-Gln_QLQ"/>
</dbReference>
<dbReference type="GO" id="GO:0005524">
    <property type="term" value="F:ATP binding"/>
    <property type="evidence" value="ECO:0007669"/>
    <property type="project" value="UniProtKB-UniRule"/>
</dbReference>
<evidence type="ECO:0000256" key="5">
    <source>
        <dbReference type="RuleBase" id="RU367127"/>
    </source>
</evidence>
<keyword evidence="3 4" id="KW-0539">Nucleus</keyword>
<dbReference type="InterPro" id="IPR031137">
    <property type="entry name" value="GRF"/>
</dbReference>
<dbReference type="Proteomes" id="UP000237000">
    <property type="component" value="Unassembled WGS sequence"/>
</dbReference>
<dbReference type="FunCoup" id="A0A2P5E7V1">
    <property type="interactions" value="5"/>
</dbReference>
<dbReference type="GO" id="GO:0005634">
    <property type="term" value="C:nucleus"/>
    <property type="evidence" value="ECO:0007669"/>
    <property type="project" value="UniProtKB-SubCell"/>
</dbReference>
<evidence type="ECO:0000256" key="2">
    <source>
        <dbReference type="ARBA" id="ARBA00008122"/>
    </source>
</evidence>
<gene>
    <name evidence="9" type="ORF">TorRG33x02_225690</name>
</gene>
<dbReference type="GO" id="GO:0099402">
    <property type="term" value="P:plant organ development"/>
    <property type="evidence" value="ECO:0007669"/>
    <property type="project" value="UniProtKB-ARBA"/>
</dbReference>
<dbReference type="InterPro" id="IPR014977">
    <property type="entry name" value="WRC_dom"/>
</dbReference>
<evidence type="ECO:0000256" key="3">
    <source>
        <dbReference type="ARBA" id="ARBA00023242"/>
    </source>
</evidence>
<accession>A0A2P5E7V1</accession>
<comment type="domain">
    <text evidence="5">The QLQ domain and WRC domain may be involved in protein-protein interaction and DNA-binding, respectively.</text>
</comment>
<dbReference type="GO" id="GO:0006351">
    <property type="term" value="P:DNA-templated transcription"/>
    <property type="evidence" value="ECO:0007669"/>
    <property type="project" value="UniProtKB-UniRule"/>
</dbReference>
<feature type="compositionally biased region" description="Basic residues" evidence="6">
    <location>
        <begin position="107"/>
        <end position="116"/>
    </location>
</feature>
<comment type="caution">
    <text evidence="9">The sequence shown here is derived from an EMBL/GenBank/DDBJ whole genome shotgun (WGS) entry which is preliminary data.</text>
</comment>
<dbReference type="GO" id="GO:0006355">
    <property type="term" value="P:regulation of DNA-templated transcription"/>
    <property type="evidence" value="ECO:0007669"/>
    <property type="project" value="InterPro"/>
</dbReference>
<dbReference type="Pfam" id="PF08880">
    <property type="entry name" value="QLQ"/>
    <property type="match status" value="1"/>
</dbReference>
<keyword evidence="5" id="KW-0805">Transcription regulation</keyword>
<feature type="region of interest" description="Disordered" evidence="6">
    <location>
        <begin position="104"/>
        <end position="146"/>
    </location>
</feature>
<proteinExistence type="inferred from homology"/>
<evidence type="ECO:0000256" key="1">
    <source>
        <dbReference type="ARBA" id="ARBA00004123"/>
    </source>
</evidence>
<dbReference type="PANTHER" id="PTHR31602:SF46">
    <property type="entry name" value="GROWTH-REGULATING FACTOR 6"/>
    <property type="match status" value="1"/>
</dbReference>
<evidence type="ECO:0000313" key="9">
    <source>
        <dbReference type="EMBL" id="PON81615.1"/>
    </source>
</evidence>
<dbReference type="STRING" id="63057.A0A2P5E7V1"/>
<feature type="short sequence motif" description="Bipartite nuclear localization signal" evidence="4">
    <location>
        <begin position="82"/>
        <end position="92"/>
    </location>
</feature>
<dbReference type="OrthoDB" id="1927209at2759"/>
<evidence type="ECO:0000259" key="8">
    <source>
        <dbReference type="PROSITE" id="PS51667"/>
    </source>
</evidence>
<protein>
    <recommendedName>
        <fullName evidence="5">Growth-regulating factor</fullName>
    </recommendedName>
</protein>
<name>A0A2P5E7V1_TREOI</name>
<dbReference type="AlphaFoldDB" id="A0A2P5E7V1"/>